<evidence type="ECO:0000313" key="2">
    <source>
        <dbReference type="EMBL" id="KEI69552.1"/>
    </source>
</evidence>
<accession>A0A081K5X6</accession>
<dbReference type="InterPro" id="IPR036597">
    <property type="entry name" value="Fido-like_dom_sf"/>
</dbReference>
<feature type="domain" description="Fido" evidence="1">
    <location>
        <begin position="106"/>
        <end position="263"/>
    </location>
</feature>
<dbReference type="AlphaFoldDB" id="A0A081K5X6"/>
<dbReference type="PANTHER" id="PTHR13504:SF38">
    <property type="entry name" value="FIDO DOMAIN-CONTAINING PROTEIN"/>
    <property type="match status" value="1"/>
</dbReference>
<dbReference type="PANTHER" id="PTHR13504">
    <property type="entry name" value="FIDO DOMAIN-CONTAINING PROTEIN DDB_G0283145"/>
    <property type="match status" value="1"/>
</dbReference>
<organism evidence="2 3">
    <name type="scientific">Endozoicomonas elysicola</name>
    <dbReference type="NCBI Taxonomy" id="305900"/>
    <lineage>
        <taxon>Bacteria</taxon>
        <taxon>Pseudomonadati</taxon>
        <taxon>Pseudomonadota</taxon>
        <taxon>Gammaproteobacteria</taxon>
        <taxon>Oceanospirillales</taxon>
        <taxon>Endozoicomonadaceae</taxon>
        <taxon>Endozoicomonas</taxon>
    </lineage>
</organism>
<dbReference type="PROSITE" id="PS51459">
    <property type="entry name" value="FIDO"/>
    <property type="match status" value="1"/>
</dbReference>
<dbReference type="Proteomes" id="UP000027997">
    <property type="component" value="Unassembled WGS sequence"/>
</dbReference>
<proteinExistence type="predicted"/>
<comment type="caution">
    <text evidence="2">The sequence shown here is derived from an EMBL/GenBank/DDBJ whole genome shotgun (WGS) entry which is preliminary data.</text>
</comment>
<dbReference type="EMBL" id="JOJP01000001">
    <property type="protein sequence ID" value="KEI69552.1"/>
    <property type="molecule type" value="Genomic_DNA"/>
</dbReference>
<reference evidence="2 3" key="1">
    <citation type="submission" date="2014-06" db="EMBL/GenBank/DDBJ databases">
        <title>Whole Genome Sequences of Three Symbiotic Endozoicomonas Bacteria.</title>
        <authorList>
            <person name="Neave M.J."/>
            <person name="Apprill A."/>
            <person name="Voolstra C.R."/>
        </authorList>
    </citation>
    <scope>NUCLEOTIDE SEQUENCE [LARGE SCALE GENOMIC DNA]</scope>
    <source>
        <strain evidence="2 3">DSM 22380</strain>
    </source>
</reference>
<dbReference type="SUPFAM" id="SSF140931">
    <property type="entry name" value="Fic-like"/>
    <property type="match status" value="1"/>
</dbReference>
<sequence length="353" mass="40249">MKTLQHLSGYSFSSYQLALFRQLGEFKGRQLVTIRQQPEVLDTLRQVAVLESVEYSSRLDGIVASRELVRKLVHKEYRPTAPVERQVAGYRDGLEIMVEPGEHMTLSVSLIRQLHAMLYAHVPHEGGRWRVTNKEIVERDTKGQKIGVLYRTMPAAAIAGAMEELIALYHEGLQHQVEPLLLIPAVVLDFLCIHPFSDGNARIAWLIMAMMLALNGYQVAQLISLERVLTRHEQAYKRALQLSVKGWHEGQHNPMPWIDFFLHTLIRAYDELEDKIHALQWQGSRAPKSQLVRMAIEQTSRAFSIADICLQIPTVSRELVKKVVQQMRAEGLLEPVGRGRGAQWQKCNRLTIA</sequence>
<dbReference type="eggNOG" id="COG3177">
    <property type="taxonomic scope" value="Bacteria"/>
</dbReference>
<protein>
    <recommendedName>
        <fullName evidence="1">Fido domain-containing protein</fullName>
    </recommendedName>
</protein>
<evidence type="ECO:0000259" key="1">
    <source>
        <dbReference type="PROSITE" id="PS51459"/>
    </source>
</evidence>
<dbReference type="RefSeq" id="WP_020582015.1">
    <property type="nucleotide sequence ID" value="NZ_JOJP01000001.1"/>
</dbReference>
<dbReference type="InterPro" id="IPR003812">
    <property type="entry name" value="Fido"/>
</dbReference>
<dbReference type="InterPro" id="IPR040198">
    <property type="entry name" value="Fido_containing"/>
</dbReference>
<dbReference type="Gene3D" id="1.10.3290.10">
    <property type="entry name" value="Fido-like domain"/>
    <property type="match status" value="1"/>
</dbReference>
<dbReference type="Pfam" id="PF02661">
    <property type="entry name" value="Fic"/>
    <property type="match status" value="1"/>
</dbReference>
<evidence type="ECO:0000313" key="3">
    <source>
        <dbReference type="Proteomes" id="UP000027997"/>
    </source>
</evidence>
<gene>
    <name evidence="2" type="ORF">GV64_01285</name>
</gene>
<name>A0A081K5X6_9GAMM</name>
<dbReference type="STRING" id="305900.GV64_01285"/>
<keyword evidence="3" id="KW-1185">Reference proteome</keyword>